<sequence>MSSYRPSSRTIIILKCFVHTIALVWALYYYFLAINDQLGSDPVKAIIHFTGMSALNTLLLTLMISPLAKLYRLPWLLRFRRLLGLYAFFFACLHLVNFIFFELQFDFSLFIEEVIERPYITLGMAAFVILFALAITSFKRLQRKMGRQWQALHNMVYLAAILIVIHFYWSVKSDIIEPGAYVLALLILLALRRAKLLSAYYRRSN</sequence>
<feature type="domain" description="Ferric oxidoreductase" evidence="9">
    <location>
        <begin position="51"/>
        <end position="164"/>
    </location>
</feature>
<comment type="similarity">
    <text evidence="8">Belongs to the MsrQ family.</text>
</comment>
<proteinExistence type="inferred from homology"/>
<feature type="transmembrane region" description="Helical" evidence="8">
    <location>
        <begin position="12"/>
        <end position="33"/>
    </location>
</feature>
<keyword evidence="8" id="KW-0288">FMN</keyword>
<dbReference type="GO" id="GO:0020037">
    <property type="term" value="F:heme binding"/>
    <property type="evidence" value="ECO:0007669"/>
    <property type="project" value="UniProtKB-UniRule"/>
</dbReference>
<comment type="cofactor">
    <cofactor evidence="8">
        <name>FMN</name>
        <dbReference type="ChEBI" id="CHEBI:58210"/>
    </cofactor>
    <text evidence="8">Binds 1 FMN per subunit.</text>
</comment>
<dbReference type="Pfam" id="PF01794">
    <property type="entry name" value="Ferric_reduct"/>
    <property type="match status" value="1"/>
</dbReference>
<evidence type="ECO:0000256" key="2">
    <source>
        <dbReference type="ARBA" id="ARBA00022448"/>
    </source>
</evidence>
<keyword evidence="8" id="KW-0285">Flavoprotein</keyword>
<keyword evidence="11" id="KW-1185">Reference proteome</keyword>
<keyword evidence="3 8" id="KW-0349">Heme</keyword>
<comment type="subunit">
    <text evidence="8">Heterodimer of a catalytic subunit (MsrP) and a heme-binding subunit (MsrQ).</text>
</comment>
<keyword evidence="5 8" id="KW-1133">Transmembrane helix</keyword>
<keyword evidence="2 8" id="KW-0813">Transport</keyword>
<dbReference type="PANTHER" id="PTHR36964">
    <property type="entry name" value="PROTEIN-METHIONINE-SULFOXIDE REDUCTASE HEME-BINDING SUBUNIT MSRQ"/>
    <property type="match status" value="1"/>
</dbReference>
<evidence type="ECO:0000313" key="11">
    <source>
        <dbReference type="Proteomes" id="UP000307790"/>
    </source>
</evidence>
<protein>
    <recommendedName>
        <fullName evidence="8">Protein-methionine-sulfoxide reductase heme-binding subunit MsrQ</fullName>
    </recommendedName>
    <alternativeName>
        <fullName evidence="8">Flavocytochrome MsrQ</fullName>
    </alternativeName>
</protein>
<evidence type="ECO:0000256" key="8">
    <source>
        <dbReference type="HAMAP-Rule" id="MF_01207"/>
    </source>
</evidence>
<dbReference type="GO" id="GO:0046872">
    <property type="term" value="F:metal ion binding"/>
    <property type="evidence" value="ECO:0007669"/>
    <property type="project" value="UniProtKB-KW"/>
</dbReference>
<keyword evidence="8" id="KW-1003">Cell membrane</keyword>
<evidence type="ECO:0000259" key="9">
    <source>
        <dbReference type="Pfam" id="PF01794"/>
    </source>
</evidence>
<name>A0A5R9ING6_9GAMM</name>
<evidence type="ECO:0000256" key="3">
    <source>
        <dbReference type="ARBA" id="ARBA00022617"/>
    </source>
</evidence>
<dbReference type="Proteomes" id="UP000307790">
    <property type="component" value="Unassembled WGS sequence"/>
</dbReference>
<dbReference type="NCBIfam" id="NF003831">
    <property type="entry name" value="PRK05419.1-2"/>
    <property type="match status" value="1"/>
</dbReference>
<feature type="transmembrane region" description="Helical" evidence="8">
    <location>
        <begin position="175"/>
        <end position="194"/>
    </location>
</feature>
<keyword evidence="8" id="KW-0249">Electron transport</keyword>
<comment type="caution">
    <text evidence="10">The sequence shown here is derived from an EMBL/GenBank/DDBJ whole genome shotgun (WGS) entry which is preliminary data.</text>
</comment>
<accession>A0A5R9ING6</accession>
<evidence type="ECO:0000256" key="5">
    <source>
        <dbReference type="ARBA" id="ARBA00022989"/>
    </source>
</evidence>
<keyword evidence="8" id="KW-0479">Metal-binding</keyword>
<comment type="subcellular location">
    <subcellularLocation>
        <location evidence="8">Cell membrane</location>
        <topology evidence="8">Multi-pass membrane protein</topology>
    </subcellularLocation>
    <subcellularLocation>
        <location evidence="1">Membrane</location>
        <topology evidence="1">Multi-pass membrane protein</topology>
    </subcellularLocation>
</comment>
<feature type="transmembrane region" description="Helical" evidence="8">
    <location>
        <begin position="120"/>
        <end position="139"/>
    </location>
</feature>
<gene>
    <name evidence="8 10" type="primary">msrQ</name>
    <name evidence="10" type="ORF">FE810_09940</name>
</gene>
<dbReference type="GO" id="GO:0010181">
    <property type="term" value="F:FMN binding"/>
    <property type="evidence" value="ECO:0007669"/>
    <property type="project" value="UniProtKB-UniRule"/>
</dbReference>
<evidence type="ECO:0000256" key="7">
    <source>
        <dbReference type="ARBA" id="ARBA00023136"/>
    </source>
</evidence>
<dbReference type="InterPro" id="IPR013130">
    <property type="entry name" value="Fe3_Rdtase_TM_dom"/>
</dbReference>
<dbReference type="AlphaFoldDB" id="A0A5R9ING6"/>
<reference evidence="10 11" key="1">
    <citation type="submission" date="2019-05" db="EMBL/GenBank/DDBJ databases">
        <title>Genome sequences of Thalassotalea litorea 1K03283.</title>
        <authorList>
            <person name="Zhang D."/>
        </authorList>
    </citation>
    <scope>NUCLEOTIDE SEQUENCE [LARGE SCALE GENOMIC DNA]</scope>
    <source>
        <strain evidence="10 11">MCCC 1K03283</strain>
    </source>
</reference>
<feature type="transmembrane region" description="Helical" evidence="8">
    <location>
        <begin position="45"/>
        <end position="70"/>
    </location>
</feature>
<evidence type="ECO:0000313" key="10">
    <source>
        <dbReference type="EMBL" id="TLU64776.1"/>
    </source>
</evidence>
<feature type="transmembrane region" description="Helical" evidence="8">
    <location>
        <begin position="151"/>
        <end position="169"/>
    </location>
</feature>
<comment type="cofactor">
    <cofactor evidence="8">
        <name>heme b</name>
        <dbReference type="ChEBI" id="CHEBI:60344"/>
    </cofactor>
    <text evidence="8">Binds 1 heme b (iron(II)-protoporphyrin IX) group per subunit.</text>
</comment>
<dbReference type="GO" id="GO:0009055">
    <property type="term" value="F:electron transfer activity"/>
    <property type="evidence" value="ECO:0007669"/>
    <property type="project" value="UniProtKB-UniRule"/>
</dbReference>
<evidence type="ECO:0000256" key="6">
    <source>
        <dbReference type="ARBA" id="ARBA00023004"/>
    </source>
</evidence>
<dbReference type="EMBL" id="VCBC01000009">
    <property type="protein sequence ID" value="TLU64776.1"/>
    <property type="molecule type" value="Genomic_DNA"/>
</dbReference>
<dbReference type="GO" id="GO:0005886">
    <property type="term" value="C:plasma membrane"/>
    <property type="evidence" value="ECO:0007669"/>
    <property type="project" value="UniProtKB-SubCell"/>
</dbReference>
<dbReference type="HAMAP" id="MF_01207">
    <property type="entry name" value="MsrQ"/>
    <property type="match status" value="1"/>
</dbReference>
<keyword evidence="4 8" id="KW-0812">Transmembrane</keyword>
<evidence type="ECO:0000256" key="1">
    <source>
        <dbReference type="ARBA" id="ARBA00004141"/>
    </source>
</evidence>
<evidence type="ECO:0000256" key="4">
    <source>
        <dbReference type="ARBA" id="ARBA00022692"/>
    </source>
</evidence>
<dbReference type="GO" id="GO:0016679">
    <property type="term" value="F:oxidoreductase activity, acting on diphenols and related substances as donors"/>
    <property type="evidence" value="ECO:0007669"/>
    <property type="project" value="TreeGrafter"/>
</dbReference>
<dbReference type="OrthoDB" id="9788328at2"/>
<dbReference type="InterPro" id="IPR022837">
    <property type="entry name" value="MsrQ-like"/>
</dbReference>
<dbReference type="PANTHER" id="PTHR36964:SF1">
    <property type="entry name" value="PROTEIN-METHIONINE-SULFOXIDE REDUCTASE HEME-BINDING SUBUNIT MSRQ"/>
    <property type="match status" value="1"/>
</dbReference>
<comment type="function">
    <text evidence="8">Part of the MsrPQ system that repairs oxidized periplasmic proteins containing methionine sulfoxide residues (Met-O), using respiratory chain electrons. Thus protects these proteins from oxidative-stress damage caused by reactive species of oxygen and chlorine generated by the host defense mechanisms. MsrPQ is essential for the maintenance of envelope integrity under bleach stress, rescuing a wide series of structurally unrelated periplasmic proteins from methionine oxidation. MsrQ provides electrons for reduction to the reductase catalytic subunit MsrP, using the quinone pool of the respiratory chain.</text>
</comment>
<feature type="transmembrane region" description="Helical" evidence="8">
    <location>
        <begin position="82"/>
        <end position="100"/>
    </location>
</feature>
<dbReference type="GO" id="GO:0030091">
    <property type="term" value="P:protein repair"/>
    <property type="evidence" value="ECO:0007669"/>
    <property type="project" value="UniProtKB-UniRule"/>
</dbReference>
<keyword evidence="7 8" id="KW-0472">Membrane</keyword>
<keyword evidence="6 8" id="KW-0408">Iron</keyword>
<organism evidence="10 11">
    <name type="scientific">Thalassotalea litorea</name>
    <dbReference type="NCBI Taxonomy" id="2020715"/>
    <lineage>
        <taxon>Bacteria</taxon>
        <taxon>Pseudomonadati</taxon>
        <taxon>Pseudomonadota</taxon>
        <taxon>Gammaproteobacteria</taxon>
        <taxon>Alteromonadales</taxon>
        <taxon>Colwelliaceae</taxon>
        <taxon>Thalassotalea</taxon>
    </lineage>
</organism>
<dbReference type="RefSeq" id="WP_138319912.1">
    <property type="nucleotide sequence ID" value="NZ_VCBC01000009.1"/>
</dbReference>